<protein>
    <submittedName>
        <fullName evidence="11">Similar to Saccharomyces cerevisiae YKL140W TGL1 Steryl ester hydrolase</fullName>
    </submittedName>
</protein>
<keyword evidence="12" id="KW-1185">Reference proteome</keyword>
<feature type="domain" description="AB hydrolase-1" evidence="10">
    <location>
        <begin position="106"/>
        <end position="401"/>
    </location>
</feature>
<dbReference type="InterPro" id="IPR029058">
    <property type="entry name" value="AB_hydrolase_fold"/>
</dbReference>
<feature type="transmembrane region" description="Helical" evidence="9">
    <location>
        <begin position="12"/>
        <end position="33"/>
    </location>
</feature>
<dbReference type="EMBL" id="CAEFZW010000013">
    <property type="protein sequence ID" value="CAB4257119.1"/>
    <property type="molecule type" value="Genomic_DNA"/>
</dbReference>
<comment type="caution">
    <text evidence="11">The sequence shown here is derived from an EMBL/GenBank/DDBJ whole genome shotgun (WGS) entry which is preliminary data.</text>
</comment>
<keyword evidence="3 11" id="KW-0378">Hydrolase</keyword>
<keyword evidence="5 9" id="KW-1133">Transmembrane helix</keyword>
<dbReference type="Proteomes" id="UP000644660">
    <property type="component" value="Unassembled WGS sequence"/>
</dbReference>
<organism evidence="11 12">
    <name type="scientific">Maudiozyma barnettii</name>
    <dbReference type="NCBI Taxonomy" id="61262"/>
    <lineage>
        <taxon>Eukaryota</taxon>
        <taxon>Fungi</taxon>
        <taxon>Dikarya</taxon>
        <taxon>Ascomycota</taxon>
        <taxon>Saccharomycotina</taxon>
        <taxon>Saccharomycetes</taxon>
        <taxon>Saccharomycetales</taxon>
        <taxon>Saccharomycetaceae</taxon>
        <taxon>Maudiozyma</taxon>
    </lineage>
</organism>
<feature type="compositionally biased region" description="Basic and acidic residues" evidence="8">
    <location>
        <begin position="539"/>
        <end position="549"/>
    </location>
</feature>
<keyword evidence="7 9" id="KW-0472">Membrane</keyword>
<evidence type="ECO:0000256" key="1">
    <source>
        <dbReference type="ARBA" id="ARBA00004167"/>
    </source>
</evidence>
<evidence type="ECO:0000256" key="5">
    <source>
        <dbReference type="ARBA" id="ARBA00022989"/>
    </source>
</evidence>
<evidence type="ECO:0000256" key="8">
    <source>
        <dbReference type="SAM" id="MobiDB-lite"/>
    </source>
</evidence>
<evidence type="ECO:0000259" key="10">
    <source>
        <dbReference type="Pfam" id="PF00561"/>
    </source>
</evidence>
<dbReference type="InterPro" id="IPR000073">
    <property type="entry name" value="AB_hydrolase_1"/>
</dbReference>
<evidence type="ECO:0000256" key="9">
    <source>
        <dbReference type="SAM" id="Phobius"/>
    </source>
</evidence>
<keyword evidence="4" id="KW-0442">Lipid degradation</keyword>
<feature type="region of interest" description="Disordered" evidence="8">
    <location>
        <begin position="504"/>
        <end position="623"/>
    </location>
</feature>
<dbReference type="GO" id="GO:0016020">
    <property type="term" value="C:membrane"/>
    <property type="evidence" value="ECO:0007669"/>
    <property type="project" value="UniProtKB-SubCell"/>
</dbReference>
<dbReference type="Pfam" id="PF00561">
    <property type="entry name" value="Abhydrolase_1"/>
    <property type="match status" value="1"/>
</dbReference>
<comment type="subcellular location">
    <subcellularLocation>
        <location evidence="1">Membrane</location>
        <topology evidence="1">Single-pass membrane protein</topology>
    </subcellularLocation>
</comment>
<dbReference type="GO" id="GO:0016042">
    <property type="term" value="P:lipid catabolic process"/>
    <property type="evidence" value="ECO:0007669"/>
    <property type="project" value="UniProtKB-KW"/>
</dbReference>
<evidence type="ECO:0000256" key="3">
    <source>
        <dbReference type="ARBA" id="ARBA00022801"/>
    </source>
</evidence>
<dbReference type="OrthoDB" id="9974421at2759"/>
<gene>
    <name evidence="11" type="ORF">KABA2_13S03388</name>
</gene>
<proteinExistence type="predicted"/>
<evidence type="ECO:0000313" key="11">
    <source>
        <dbReference type="EMBL" id="CAB4257119.1"/>
    </source>
</evidence>
<dbReference type="GeneID" id="64860227"/>
<accession>A0A8H2VK10</accession>
<keyword evidence="6" id="KW-0443">Lipid metabolism</keyword>
<dbReference type="PANTHER" id="PTHR11005">
    <property type="entry name" value="LYSOSOMAL ACID LIPASE-RELATED"/>
    <property type="match status" value="1"/>
</dbReference>
<sequence length="623" mass="71178">MIVPFIGRLSFADYWVILLVYLETLVASILALIPQPIFNFFGSIINYSVDIDDSTIEEKLRECPTIHEMCALFNISVEDHLVRTEDNYILTVHRIKPLPGTENGKVVYLHHGLLMCSDVWCCQTDRNKNLPFVLHDLGYEVWMGNNRGNKYSTAHLYHAPKSNKFWDFSIDEFAFFDIPNSIEFVLDFCQVEKLICIGFSQGSAQMFAAFSLNEKLNDKVSHFIAIAPAMTPKRLHNRIADTFAKSSPSLMYLFFGRNIILPSATTWQRTIHPKIFNKLIDIGNRILFNWKSSNITKEQKIACYAKLYSTTSVKSIVHWFQILRSQKFSMFEESDDMFNSLTRPYLVPTFPTRTNIRIPILLIYGGNDLLVDIKVMKRNLPATSVFDVKVDNHEHLDLIWGQYTDVLVISKVLKFIEFFDNIGANLLPSISRRDSSASEFGTTSRRRQTLTNSGKLLNAIPANTMRIVDNLSEPSATLTARVLSTPGSQARMSPLSQRRGSMMGLMENDPLRNNSSKLIPHEEGDNNNDEDDAIGPNEKIPDSESRISIEDTIAPEEQQPEIVDNLNTTSYNNEEEDDYDDAIADEDGEDDDEQAHNSFLDEDTIHQNRVQRRRLSRYLSNEP</sequence>
<evidence type="ECO:0000313" key="12">
    <source>
        <dbReference type="Proteomes" id="UP000644660"/>
    </source>
</evidence>
<keyword evidence="2 9" id="KW-0812">Transmembrane</keyword>
<reference evidence="11 12" key="1">
    <citation type="submission" date="2020-05" db="EMBL/GenBank/DDBJ databases">
        <authorList>
            <person name="Casaregola S."/>
            <person name="Devillers H."/>
            <person name="Grondin C."/>
        </authorList>
    </citation>
    <scope>NUCLEOTIDE SEQUENCE [LARGE SCALE GENOMIC DNA]</scope>
    <source>
        <strain evidence="11 12">CLIB 1767</strain>
    </source>
</reference>
<dbReference type="Gene3D" id="3.40.50.1820">
    <property type="entry name" value="alpha/beta hydrolase"/>
    <property type="match status" value="1"/>
</dbReference>
<dbReference type="FunFam" id="3.40.50.1820:FF:000095">
    <property type="entry name" value="Triglyceride lipase-cholesterol esterase"/>
    <property type="match status" value="1"/>
</dbReference>
<dbReference type="SUPFAM" id="SSF53474">
    <property type="entry name" value="alpha/beta-Hydrolases"/>
    <property type="match status" value="1"/>
</dbReference>
<feature type="compositionally biased region" description="Acidic residues" evidence="8">
    <location>
        <begin position="573"/>
        <end position="593"/>
    </location>
</feature>
<dbReference type="GO" id="GO:0016787">
    <property type="term" value="F:hydrolase activity"/>
    <property type="evidence" value="ECO:0007669"/>
    <property type="project" value="UniProtKB-KW"/>
</dbReference>
<dbReference type="RefSeq" id="XP_041408963.1">
    <property type="nucleotide sequence ID" value="XM_041553029.1"/>
</dbReference>
<evidence type="ECO:0000256" key="4">
    <source>
        <dbReference type="ARBA" id="ARBA00022963"/>
    </source>
</evidence>
<evidence type="ECO:0000256" key="6">
    <source>
        <dbReference type="ARBA" id="ARBA00023098"/>
    </source>
</evidence>
<evidence type="ECO:0000256" key="2">
    <source>
        <dbReference type="ARBA" id="ARBA00022692"/>
    </source>
</evidence>
<name>A0A8H2VK10_9SACH</name>
<dbReference type="AlphaFoldDB" id="A0A8H2VK10"/>
<evidence type="ECO:0000256" key="7">
    <source>
        <dbReference type="ARBA" id="ARBA00023136"/>
    </source>
</evidence>